<keyword evidence="7" id="KW-0460">Magnesium</keyword>
<evidence type="ECO:0000256" key="2">
    <source>
        <dbReference type="ARBA" id="ARBA00022475"/>
    </source>
</evidence>
<dbReference type="PANTHER" id="PTHR22926">
    <property type="entry name" value="PHOSPHO-N-ACETYLMURAMOYL-PENTAPEPTIDE-TRANSFERASE"/>
    <property type="match status" value="1"/>
</dbReference>
<keyword evidence="3 9" id="KW-0808">Transferase</keyword>
<feature type="transmembrane region" description="Helical" evidence="8">
    <location>
        <begin position="87"/>
        <end position="104"/>
    </location>
</feature>
<feature type="binding site" evidence="7">
    <location>
        <position position="115"/>
    </location>
    <ligand>
        <name>Mg(2+)</name>
        <dbReference type="ChEBI" id="CHEBI:18420"/>
    </ligand>
</feature>
<accession>A0A2J6WGN6</accession>
<evidence type="ECO:0000256" key="4">
    <source>
        <dbReference type="ARBA" id="ARBA00022692"/>
    </source>
</evidence>
<dbReference type="GO" id="GO:0071555">
    <property type="term" value="P:cell wall organization"/>
    <property type="evidence" value="ECO:0007669"/>
    <property type="project" value="TreeGrafter"/>
</dbReference>
<dbReference type="PANTHER" id="PTHR22926:SF3">
    <property type="entry name" value="UNDECAPRENYL-PHOSPHATE ALPHA-N-ACETYLGLUCOSAMINYL 1-PHOSPHATE TRANSFERASE"/>
    <property type="match status" value="1"/>
</dbReference>
<comment type="cofactor">
    <cofactor evidence="7">
        <name>Mg(2+)</name>
        <dbReference type="ChEBI" id="CHEBI:18420"/>
    </cofactor>
</comment>
<evidence type="ECO:0000313" key="10">
    <source>
        <dbReference type="Proteomes" id="UP000242288"/>
    </source>
</evidence>
<name>A0A2J6WGN6_9BACT</name>
<keyword evidence="4 8" id="KW-0812">Transmembrane</keyword>
<gene>
    <name evidence="9" type="ORF">C0186_06645</name>
</gene>
<dbReference type="InterPro" id="IPR000715">
    <property type="entry name" value="Glycosyl_transferase_4"/>
</dbReference>
<dbReference type="EMBL" id="PNIO01000059">
    <property type="protein sequence ID" value="PMP69542.1"/>
    <property type="molecule type" value="Genomic_DNA"/>
</dbReference>
<dbReference type="Proteomes" id="UP000242288">
    <property type="component" value="Unassembled WGS sequence"/>
</dbReference>
<dbReference type="CDD" id="cd06853">
    <property type="entry name" value="GT_WecA_like"/>
    <property type="match status" value="1"/>
</dbReference>
<evidence type="ECO:0000256" key="1">
    <source>
        <dbReference type="ARBA" id="ARBA00004651"/>
    </source>
</evidence>
<dbReference type="GO" id="GO:0009103">
    <property type="term" value="P:lipopolysaccharide biosynthetic process"/>
    <property type="evidence" value="ECO:0007669"/>
    <property type="project" value="TreeGrafter"/>
</dbReference>
<evidence type="ECO:0000256" key="8">
    <source>
        <dbReference type="SAM" id="Phobius"/>
    </source>
</evidence>
<feature type="binding site" evidence="7">
    <location>
        <position position="55"/>
    </location>
    <ligand>
        <name>Mg(2+)</name>
        <dbReference type="ChEBI" id="CHEBI:18420"/>
    </ligand>
</feature>
<keyword evidence="7" id="KW-0479">Metal-binding</keyword>
<sequence>MRIIFLIISALLVFKFLEVKIIRVDLPFFDPLLKIEIISLLFTAFAIVGIVNAINIIDGFNGLASMVSIMIFMAIAFVAYKLGDYEITSICVIASFSLLGFFLLNYPFGLVFLGDGGAYFTGFLIGICSILLVKKHPQVSAWFVFMVNLYPIYETLFSIYRKKFLRKRQAMSPDGLHLHMIIYKIFIKRFLNLYAPDVRNPLTSVFLWIINAFAIVPALLFWDNTKILIVCCIFFCIFYTYLYWKILKLRLRE</sequence>
<feature type="transmembrane region" description="Helical" evidence="8">
    <location>
        <begin position="139"/>
        <end position="160"/>
    </location>
</feature>
<comment type="subcellular location">
    <subcellularLocation>
        <location evidence="1">Cell membrane</location>
        <topology evidence="1">Multi-pass membrane protein</topology>
    </subcellularLocation>
</comment>
<dbReference type="Pfam" id="PF00953">
    <property type="entry name" value="Glycos_transf_4"/>
    <property type="match status" value="1"/>
</dbReference>
<feature type="transmembrane region" description="Helical" evidence="8">
    <location>
        <begin position="35"/>
        <end position="56"/>
    </location>
</feature>
<organism evidence="9 10">
    <name type="scientific">Thermodesulfovibrio aggregans</name>
    <dbReference type="NCBI Taxonomy" id="86166"/>
    <lineage>
        <taxon>Bacteria</taxon>
        <taxon>Pseudomonadati</taxon>
        <taxon>Nitrospirota</taxon>
        <taxon>Thermodesulfovibrionia</taxon>
        <taxon>Thermodesulfovibrionales</taxon>
        <taxon>Thermodesulfovibrionaceae</taxon>
        <taxon>Thermodesulfovibrio</taxon>
    </lineage>
</organism>
<dbReference type="GO" id="GO:0046872">
    <property type="term" value="F:metal ion binding"/>
    <property type="evidence" value="ECO:0007669"/>
    <property type="project" value="UniProtKB-KW"/>
</dbReference>
<keyword evidence="2" id="KW-1003">Cell membrane</keyword>
<dbReference type="AlphaFoldDB" id="A0A2J6WGN6"/>
<feature type="transmembrane region" description="Helical" evidence="8">
    <location>
        <begin position="202"/>
        <end position="221"/>
    </location>
</feature>
<dbReference type="GO" id="GO:0044038">
    <property type="term" value="P:cell wall macromolecule biosynthetic process"/>
    <property type="evidence" value="ECO:0007669"/>
    <property type="project" value="TreeGrafter"/>
</dbReference>
<evidence type="ECO:0000256" key="7">
    <source>
        <dbReference type="PIRSR" id="PIRSR600715-1"/>
    </source>
</evidence>
<keyword evidence="5 8" id="KW-1133">Transmembrane helix</keyword>
<evidence type="ECO:0000313" key="9">
    <source>
        <dbReference type="EMBL" id="PMP69542.1"/>
    </source>
</evidence>
<feature type="transmembrane region" description="Helical" evidence="8">
    <location>
        <begin position="63"/>
        <end position="81"/>
    </location>
</feature>
<evidence type="ECO:0000256" key="3">
    <source>
        <dbReference type="ARBA" id="ARBA00022679"/>
    </source>
</evidence>
<reference evidence="9 10" key="1">
    <citation type="submission" date="2018-01" db="EMBL/GenBank/DDBJ databases">
        <title>Metagenomic assembled genomes from two thermal pools in the Uzon Caldera, Kamchatka, Russia.</title>
        <authorList>
            <person name="Wilkins L."/>
            <person name="Ettinger C."/>
        </authorList>
    </citation>
    <scope>NUCLEOTIDE SEQUENCE [LARGE SCALE GENOMIC DNA]</scope>
    <source>
        <strain evidence="9">ZAV-04</strain>
    </source>
</reference>
<feature type="transmembrane region" description="Helical" evidence="8">
    <location>
        <begin position="227"/>
        <end position="244"/>
    </location>
</feature>
<evidence type="ECO:0000256" key="5">
    <source>
        <dbReference type="ARBA" id="ARBA00022989"/>
    </source>
</evidence>
<evidence type="ECO:0000256" key="6">
    <source>
        <dbReference type="ARBA" id="ARBA00023136"/>
    </source>
</evidence>
<comment type="caution">
    <text evidence="9">The sequence shown here is derived from an EMBL/GenBank/DDBJ whole genome shotgun (WGS) entry which is preliminary data.</text>
</comment>
<proteinExistence type="predicted"/>
<dbReference type="GO" id="GO:0005886">
    <property type="term" value="C:plasma membrane"/>
    <property type="evidence" value="ECO:0007669"/>
    <property type="project" value="UniProtKB-SubCell"/>
</dbReference>
<keyword evidence="6 8" id="KW-0472">Membrane</keyword>
<feature type="transmembrane region" description="Helical" evidence="8">
    <location>
        <begin position="116"/>
        <end position="133"/>
    </location>
</feature>
<dbReference type="GO" id="GO:0016780">
    <property type="term" value="F:phosphotransferase activity, for other substituted phosphate groups"/>
    <property type="evidence" value="ECO:0007669"/>
    <property type="project" value="InterPro"/>
</dbReference>
<protein>
    <submittedName>
        <fullName evidence="9">Glycosyl transferase family 4</fullName>
    </submittedName>
</protein>